<comment type="subcellular location">
    <subcellularLocation>
        <location evidence="1">Cell inner membrane</location>
        <topology evidence="1">Single-pass membrane protein</topology>
    </subcellularLocation>
</comment>
<organism evidence="12 13">
    <name type="scientific">Pseudoxanthomonas spadix (strain BD-a59)</name>
    <dbReference type="NCBI Taxonomy" id="1045855"/>
    <lineage>
        <taxon>Bacteria</taxon>
        <taxon>Pseudomonadati</taxon>
        <taxon>Pseudomonadota</taxon>
        <taxon>Gammaproteobacteria</taxon>
        <taxon>Lysobacterales</taxon>
        <taxon>Lysobacteraceae</taxon>
        <taxon>Pseudoxanthomonas</taxon>
    </lineage>
</organism>
<keyword evidence="13" id="KW-1185">Reference proteome</keyword>
<evidence type="ECO:0000256" key="9">
    <source>
        <dbReference type="ARBA" id="ARBA00025772"/>
    </source>
</evidence>
<keyword evidence="4" id="KW-0488">Methylation</keyword>
<protein>
    <recommendedName>
        <fullName evidence="2">Type II secretion system protein H</fullName>
    </recommendedName>
    <alternativeName>
        <fullName evidence="10">General secretion pathway protein H</fullName>
    </alternativeName>
</protein>
<dbReference type="STRING" id="1045855.DSC_12270"/>
<reference evidence="12 13" key="1">
    <citation type="journal article" date="2012" name="J. Bacteriol.">
        <title>Complete Genome Sequence of the BTEX-Degrading Bacterium Pseudoxanthomonas spadix BD-a59.</title>
        <authorList>
            <person name="Lee S.H."/>
            <person name="Jin H.M."/>
            <person name="Lee H.J."/>
            <person name="Kim J.M."/>
            <person name="Jeon C.O."/>
        </authorList>
    </citation>
    <scope>NUCLEOTIDE SEQUENCE [LARGE SCALE GENOMIC DNA]</scope>
    <source>
        <strain evidence="12 13">BD-a59</strain>
    </source>
</reference>
<dbReference type="Pfam" id="PF12019">
    <property type="entry name" value="GspH"/>
    <property type="match status" value="1"/>
</dbReference>
<comment type="similarity">
    <text evidence="9">Belongs to the GSP H family.</text>
</comment>
<name>G7URA6_PSEUP</name>
<evidence type="ECO:0000256" key="5">
    <source>
        <dbReference type="ARBA" id="ARBA00022519"/>
    </source>
</evidence>
<dbReference type="GO" id="GO:0005886">
    <property type="term" value="C:plasma membrane"/>
    <property type="evidence" value="ECO:0007669"/>
    <property type="project" value="UniProtKB-SubCell"/>
</dbReference>
<evidence type="ECO:0000256" key="4">
    <source>
        <dbReference type="ARBA" id="ARBA00022481"/>
    </source>
</evidence>
<dbReference type="AlphaFoldDB" id="G7URA6"/>
<evidence type="ECO:0000256" key="3">
    <source>
        <dbReference type="ARBA" id="ARBA00022475"/>
    </source>
</evidence>
<dbReference type="EMBL" id="CP003093">
    <property type="protein sequence ID" value="AER57098.1"/>
    <property type="molecule type" value="Genomic_DNA"/>
</dbReference>
<evidence type="ECO:0000256" key="8">
    <source>
        <dbReference type="ARBA" id="ARBA00023136"/>
    </source>
</evidence>
<keyword evidence="6" id="KW-0812">Transmembrane</keyword>
<dbReference type="eggNOG" id="COG4970">
    <property type="taxonomic scope" value="Bacteria"/>
</dbReference>
<evidence type="ECO:0000313" key="13">
    <source>
        <dbReference type="Proteomes" id="UP000005870"/>
    </source>
</evidence>
<dbReference type="GO" id="GO:0015627">
    <property type="term" value="C:type II protein secretion system complex"/>
    <property type="evidence" value="ECO:0007669"/>
    <property type="project" value="InterPro"/>
</dbReference>
<dbReference type="InterPro" id="IPR012902">
    <property type="entry name" value="N_methyl_site"/>
</dbReference>
<proteinExistence type="inferred from homology"/>
<evidence type="ECO:0000259" key="11">
    <source>
        <dbReference type="Pfam" id="PF12019"/>
    </source>
</evidence>
<dbReference type="SUPFAM" id="SSF54523">
    <property type="entry name" value="Pili subunits"/>
    <property type="match status" value="1"/>
</dbReference>
<feature type="domain" description="General secretion pathway GspH" evidence="11">
    <location>
        <begin position="47"/>
        <end position="160"/>
    </location>
</feature>
<gene>
    <name evidence="12" type="ordered locus">DSC_12270</name>
</gene>
<dbReference type="OrthoDB" id="2313614at2"/>
<dbReference type="RefSeq" id="WP_014161271.1">
    <property type="nucleotide sequence ID" value="NC_016147.2"/>
</dbReference>
<dbReference type="InterPro" id="IPR022346">
    <property type="entry name" value="T2SS_GspH"/>
</dbReference>
<accession>G7URA6</accession>
<dbReference type="Proteomes" id="UP000005870">
    <property type="component" value="Chromosome"/>
</dbReference>
<dbReference type="Pfam" id="PF07963">
    <property type="entry name" value="N_methyl"/>
    <property type="match status" value="1"/>
</dbReference>
<evidence type="ECO:0000256" key="2">
    <source>
        <dbReference type="ARBA" id="ARBA00021549"/>
    </source>
</evidence>
<evidence type="ECO:0000313" key="12">
    <source>
        <dbReference type="EMBL" id="AER57098.1"/>
    </source>
</evidence>
<dbReference type="Gene3D" id="3.55.40.10">
    <property type="entry name" value="minor pseudopilin epsh domain"/>
    <property type="match status" value="1"/>
</dbReference>
<dbReference type="KEGG" id="psd:DSC_12270"/>
<dbReference type="GO" id="GO:0015628">
    <property type="term" value="P:protein secretion by the type II secretion system"/>
    <property type="evidence" value="ECO:0007669"/>
    <property type="project" value="InterPro"/>
</dbReference>
<keyword evidence="3" id="KW-1003">Cell membrane</keyword>
<evidence type="ECO:0000256" key="1">
    <source>
        <dbReference type="ARBA" id="ARBA00004377"/>
    </source>
</evidence>
<dbReference type="NCBIfam" id="TIGR02532">
    <property type="entry name" value="IV_pilin_GFxxxE"/>
    <property type="match status" value="1"/>
</dbReference>
<dbReference type="InterPro" id="IPR045584">
    <property type="entry name" value="Pilin-like"/>
</dbReference>
<keyword evidence="5" id="KW-0997">Cell inner membrane</keyword>
<dbReference type="PROSITE" id="PS00409">
    <property type="entry name" value="PROKAR_NTER_METHYL"/>
    <property type="match status" value="1"/>
</dbReference>
<evidence type="ECO:0000256" key="6">
    <source>
        <dbReference type="ARBA" id="ARBA00022692"/>
    </source>
</evidence>
<dbReference type="HOGENOM" id="CLU_084761_4_0_6"/>
<evidence type="ECO:0000256" key="10">
    <source>
        <dbReference type="ARBA" id="ARBA00030775"/>
    </source>
</evidence>
<evidence type="ECO:0000256" key="7">
    <source>
        <dbReference type="ARBA" id="ARBA00022989"/>
    </source>
</evidence>
<keyword evidence="7" id="KW-1133">Transmembrane helix</keyword>
<keyword evidence="8" id="KW-0472">Membrane</keyword>
<sequence>MKSTNAGLTLVEILVVLVILAIAVSLGAPTFSILLQHSRESNTYHLLTASLAAARLAAVESGAPVTACPSGDGITCRNDGMWESGWLVYADPGRADQPADLSAVLQHIDARGGGLQLRSTTGRPRVRFSPDGWSYGSNVTIRLCAPGGKFLGQVVVNNAGRPRTERYTTPGLCPFQS</sequence>